<protein>
    <submittedName>
        <fullName evidence="1">Uncharacterized protein</fullName>
    </submittedName>
</protein>
<gene>
    <name evidence="1" type="ORF">TTRE_0000931801</name>
</gene>
<organism evidence="1 2">
    <name type="scientific">Trichuris trichiura</name>
    <name type="common">Whipworm</name>
    <name type="synonym">Trichocephalus trichiurus</name>
    <dbReference type="NCBI Taxonomy" id="36087"/>
    <lineage>
        <taxon>Eukaryota</taxon>
        <taxon>Metazoa</taxon>
        <taxon>Ecdysozoa</taxon>
        <taxon>Nematoda</taxon>
        <taxon>Enoplea</taxon>
        <taxon>Dorylaimia</taxon>
        <taxon>Trichinellida</taxon>
        <taxon>Trichuridae</taxon>
        <taxon>Trichuris</taxon>
    </lineage>
</organism>
<sequence>MTNEKKITNKGALQYVLDNCEIPSDVRAKIEILLHQQENKSRGSGKPTATQTENARLIEVIADTLPKGEAFTISDITKTIPELNGFTPQKVGPMLKKLVETGRATRDTNKGKAYYTMV</sequence>
<dbReference type="AlphaFoldDB" id="A0A077ZMD2"/>
<evidence type="ECO:0000313" key="1">
    <source>
        <dbReference type="EMBL" id="CDW60914.1"/>
    </source>
</evidence>
<reference evidence="1" key="2">
    <citation type="submission" date="2014-03" db="EMBL/GenBank/DDBJ databases">
        <title>The whipworm genome and dual-species transcriptomics of an intimate host-pathogen interaction.</title>
        <authorList>
            <person name="Foth B.J."/>
            <person name="Tsai I.J."/>
            <person name="Reid A.J."/>
            <person name="Bancroft A.J."/>
            <person name="Nichol S."/>
            <person name="Tracey A."/>
            <person name="Holroyd N."/>
            <person name="Cotton J.A."/>
            <person name="Stanley E.J."/>
            <person name="Zarowiecki M."/>
            <person name="Liu J.Z."/>
            <person name="Huckvale T."/>
            <person name="Cooper P.J."/>
            <person name="Grencis R.K."/>
            <person name="Berriman M."/>
        </authorList>
    </citation>
    <scope>NUCLEOTIDE SEQUENCE [LARGE SCALE GENOMIC DNA]</scope>
</reference>
<reference evidence="1" key="1">
    <citation type="submission" date="2014-01" db="EMBL/GenBank/DDBJ databases">
        <authorList>
            <person name="Aslett M."/>
        </authorList>
    </citation>
    <scope>NUCLEOTIDE SEQUENCE</scope>
</reference>
<dbReference type="EMBL" id="HG807542">
    <property type="protein sequence ID" value="CDW60914.1"/>
    <property type="molecule type" value="Genomic_DNA"/>
</dbReference>
<evidence type="ECO:0000313" key="2">
    <source>
        <dbReference type="Proteomes" id="UP000030665"/>
    </source>
</evidence>
<proteinExistence type="predicted"/>
<keyword evidence="2" id="KW-1185">Reference proteome</keyword>
<accession>A0A077ZMD2</accession>
<dbReference type="Proteomes" id="UP000030665">
    <property type="component" value="Unassembled WGS sequence"/>
</dbReference>
<name>A0A077ZMD2_TRITR</name>